<evidence type="ECO:0000256" key="3">
    <source>
        <dbReference type="ARBA" id="ARBA00023014"/>
    </source>
</evidence>
<dbReference type="OrthoDB" id="9796486at2"/>
<dbReference type="PROSITE" id="PS00198">
    <property type="entry name" value="4FE4S_FER_1"/>
    <property type="match status" value="2"/>
</dbReference>
<dbReference type="RefSeq" id="WP_126630276.1">
    <property type="nucleotide sequence ID" value="NZ_BIFT01000002.1"/>
</dbReference>
<comment type="caution">
    <text evidence="5">The sequence shown here is derived from an EMBL/GenBank/DDBJ whole genome shotgun (WGS) entry which is preliminary data.</text>
</comment>
<proteinExistence type="predicted"/>
<protein>
    <submittedName>
        <fullName evidence="5">4Fe-4S ferredoxin</fullName>
    </submittedName>
</protein>
<dbReference type="Proteomes" id="UP000287171">
    <property type="component" value="Unassembled WGS sequence"/>
</dbReference>
<keyword evidence="6" id="KW-1185">Reference proteome</keyword>
<dbReference type="GO" id="GO:0046872">
    <property type="term" value="F:metal ion binding"/>
    <property type="evidence" value="ECO:0007669"/>
    <property type="project" value="UniProtKB-KW"/>
</dbReference>
<accession>A0A402BFR4</accession>
<dbReference type="PANTHER" id="PTHR40447">
    <property type="entry name" value="ANAEROBIC SULFITE REDUCTASE SUBUNIT A"/>
    <property type="match status" value="1"/>
</dbReference>
<dbReference type="PANTHER" id="PTHR40447:SF1">
    <property type="entry name" value="ANAEROBIC SULFITE REDUCTASE SUBUNIT A"/>
    <property type="match status" value="1"/>
</dbReference>
<dbReference type="EMBL" id="BIFT01000002">
    <property type="protein sequence ID" value="GCE30120.1"/>
    <property type="molecule type" value="Genomic_DNA"/>
</dbReference>
<dbReference type="PROSITE" id="PS51379">
    <property type="entry name" value="4FE4S_FER_2"/>
    <property type="match status" value="2"/>
</dbReference>
<dbReference type="Pfam" id="PF17179">
    <property type="entry name" value="Fer4_22"/>
    <property type="match status" value="1"/>
</dbReference>
<evidence type="ECO:0000256" key="1">
    <source>
        <dbReference type="ARBA" id="ARBA00022723"/>
    </source>
</evidence>
<keyword evidence="1" id="KW-0479">Metal-binding</keyword>
<keyword evidence="3" id="KW-0411">Iron-sulfur</keyword>
<dbReference type="SUPFAM" id="SSF46548">
    <property type="entry name" value="alpha-helical ferredoxin"/>
    <property type="match status" value="1"/>
</dbReference>
<reference evidence="6" key="1">
    <citation type="submission" date="2018-12" db="EMBL/GenBank/DDBJ databases">
        <title>Tengunoibacter tsumagoiensis gen. nov., sp. nov., Dictyobacter kobayashii sp. nov., D. alpinus sp. nov., and D. joshuensis sp. nov. and description of Dictyobacteraceae fam. nov. within the order Ktedonobacterales isolated from Tengu-no-mugimeshi.</title>
        <authorList>
            <person name="Wang C.M."/>
            <person name="Zheng Y."/>
            <person name="Sakai Y."/>
            <person name="Toyoda A."/>
            <person name="Minakuchi Y."/>
            <person name="Abe K."/>
            <person name="Yokota A."/>
            <person name="Yabe S."/>
        </authorList>
    </citation>
    <scope>NUCLEOTIDE SEQUENCE [LARGE SCALE GENOMIC DNA]</scope>
    <source>
        <strain evidence="6">Uno16</strain>
    </source>
</reference>
<dbReference type="GO" id="GO:0051536">
    <property type="term" value="F:iron-sulfur cluster binding"/>
    <property type="evidence" value="ECO:0007669"/>
    <property type="project" value="UniProtKB-KW"/>
</dbReference>
<evidence type="ECO:0000256" key="2">
    <source>
        <dbReference type="ARBA" id="ARBA00023004"/>
    </source>
</evidence>
<organism evidence="5 6">
    <name type="scientific">Dictyobacter alpinus</name>
    <dbReference type="NCBI Taxonomy" id="2014873"/>
    <lineage>
        <taxon>Bacteria</taxon>
        <taxon>Bacillati</taxon>
        <taxon>Chloroflexota</taxon>
        <taxon>Ktedonobacteria</taxon>
        <taxon>Ktedonobacterales</taxon>
        <taxon>Dictyobacteraceae</taxon>
        <taxon>Dictyobacter</taxon>
    </lineage>
</organism>
<name>A0A402BFR4_9CHLR</name>
<dbReference type="InterPro" id="IPR017900">
    <property type="entry name" value="4Fe4S_Fe_S_CS"/>
</dbReference>
<evidence type="ECO:0000313" key="5">
    <source>
        <dbReference type="EMBL" id="GCE30120.1"/>
    </source>
</evidence>
<feature type="domain" description="4Fe-4S ferredoxin-type" evidence="4">
    <location>
        <begin position="341"/>
        <end position="369"/>
    </location>
</feature>
<gene>
    <name evidence="5" type="ORF">KDA_56040</name>
</gene>
<keyword evidence="2" id="KW-0408">Iron</keyword>
<feature type="domain" description="4Fe-4S ferredoxin-type" evidence="4">
    <location>
        <begin position="260"/>
        <end position="292"/>
    </location>
</feature>
<sequence>MHSSASINAQLIMQCEQFEQLLTTLQRREYQVVGPTVRNQAIVYDTLTSIADLPQGYTDEQDGGRYRLKRRNDDAFFGYAVGPQSWKQFLQPPIMRLWRAQRAEADIHIVEEDQPSPKYAFIGVRSCELHAIAIQDRVFLQGNYTDPVYRERRNNLFLLAINCAQAGGTCFCTSMQTGPQASFGYDLALTEIVETDKHFFVVQIGTELGADMVRDLSCAQASPDDLKRAEDIVACTAQSMGRQMVSSPFEIKGLLARNLEHPRWDDVAQRCLTCTNCTMVCPTCFCTTVEDVSDLAGEETERVRKWDSCFNLDFSYLYGGSVRTSPKSRYRQWMTHKLSTWYDQFGSSGCVGCGRCITWCPVAIDITEEVRAIYESEQKEQ</sequence>
<dbReference type="AlphaFoldDB" id="A0A402BFR4"/>
<dbReference type="InterPro" id="IPR017896">
    <property type="entry name" value="4Fe4S_Fe-S-bd"/>
</dbReference>
<evidence type="ECO:0000313" key="6">
    <source>
        <dbReference type="Proteomes" id="UP000287171"/>
    </source>
</evidence>
<evidence type="ECO:0000259" key="4">
    <source>
        <dbReference type="PROSITE" id="PS51379"/>
    </source>
</evidence>